<name>A0A6J1X8Y2_GALME</name>
<dbReference type="RefSeq" id="XP_026764236.2">
    <property type="nucleotide sequence ID" value="XM_026908435.3"/>
</dbReference>
<dbReference type="GO" id="GO:0003676">
    <property type="term" value="F:nucleic acid binding"/>
    <property type="evidence" value="ECO:0007669"/>
    <property type="project" value="InterPro"/>
</dbReference>
<accession>A0A6J1X8Y2</accession>
<organism evidence="3 4">
    <name type="scientific">Galleria mellonella</name>
    <name type="common">Greater wax moth</name>
    <dbReference type="NCBI Taxonomy" id="7137"/>
    <lineage>
        <taxon>Eukaryota</taxon>
        <taxon>Metazoa</taxon>
        <taxon>Ecdysozoa</taxon>
        <taxon>Arthropoda</taxon>
        <taxon>Hexapoda</taxon>
        <taxon>Insecta</taxon>
        <taxon>Pterygota</taxon>
        <taxon>Neoptera</taxon>
        <taxon>Endopterygota</taxon>
        <taxon>Lepidoptera</taxon>
        <taxon>Glossata</taxon>
        <taxon>Ditrysia</taxon>
        <taxon>Pyraloidea</taxon>
        <taxon>Pyralidae</taxon>
        <taxon>Galleriinae</taxon>
        <taxon>Galleria</taxon>
    </lineage>
</organism>
<keyword evidence="2" id="KW-0809">Transit peptide</keyword>
<dbReference type="Gene3D" id="1.25.70.10">
    <property type="entry name" value="Transcription termination factor 3, mitochondrial"/>
    <property type="match status" value="1"/>
</dbReference>
<sequence length="534" mass="62085">MGVYSKIAKLIKRDYIIFTKQHRRTYHAIPFLDLYEKATGDIVSKDRLSILVRKHPNIDTLSNESLQFTLGILNKFGITTLEACKHPHVFVMNPITLDNYGEILKECGFVNILPNHIIKYHTLVRSRTIAFLKKEGLIKADLNLEEVLYDYFPELPAMCRSLENFPDSTTSILIVRMSVLEKYLKWRLSVTSEEFQRYCRNYLPLKHKPMSDIKEALTIAEDNIMFSKDEIRRNGFIISTDPIKSKLIIDNVKSLAGMDIRQVIRTEPAILKNNYNALLQIRDLLEEYRISDEAQRRCLKVYCMKPQTVKERLEDLINMKEYQILSTNPRVLSMVVHKRKMIKRLSKIKLTKKQCYSLNHLVSSNNVFNNYITSFGNRVCGRDISILINTSLIVDNNKSNTSIKKSNSTESLKATLNQLKKHKYWLHSALSVIDENIQYLKLKFDNKTILEHCQLLLYPISEIKYYVEILLEKRNGLHPDAHLDASYNNLKFSALSDQHILSLVLYEIEKKYHFSGDGVWTNQDGIKLDSKAVN</sequence>
<dbReference type="AlphaFoldDB" id="A0A6J1X8Y2"/>
<evidence type="ECO:0000256" key="1">
    <source>
        <dbReference type="ARBA" id="ARBA00007692"/>
    </source>
</evidence>
<proteinExistence type="inferred from homology"/>
<dbReference type="Proteomes" id="UP001652740">
    <property type="component" value="Unplaced"/>
</dbReference>
<dbReference type="KEGG" id="gmw:113522671"/>
<dbReference type="InParanoid" id="A0A6J1X8Y2"/>
<dbReference type="InterPro" id="IPR003690">
    <property type="entry name" value="MTERF"/>
</dbReference>
<evidence type="ECO:0000313" key="3">
    <source>
        <dbReference type="Proteomes" id="UP001652740"/>
    </source>
</evidence>
<comment type="similarity">
    <text evidence="1">Belongs to the mTERF family.</text>
</comment>
<dbReference type="FunCoup" id="A0A6J1X8Y2">
    <property type="interactions" value="100"/>
</dbReference>
<keyword evidence="3" id="KW-1185">Reference proteome</keyword>
<evidence type="ECO:0000256" key="2">
    <source>
        <dbReference type="ARBA" id="ARBA00022946"/>
    </source>
</evidence>
<gene>
    <name evidence="4" type="primary">LOC113522671</name>
</gene>
<reference evidence="4" key="1">
    <citation type="submission" date="2025-08" db="UniProtKB">
        <authorList>
            <consortium name="RefSeq"/>
        </authorList>
    </citation>
    <scope>IDENTIFICATION</scope>
    <source>
        <tissue evidence="4">Whole larvae</tissue>
    </source>
</reference>
<dbReference type="PANTHER" id="PTHR15437">
    <property type="entry name" value="TRANSCRIPTION TERMINATION FACTOR, MITOCHONDRIAL"/>
    <property type="match status" value="1"/>
</dbReference>
<evidence type="ECO:0000313" key="4">
    <source>
        <dbReference type="RefSeq" id="XP_026764236.2"/>
    </source>
</evidence>
<dbReference type="InterPro" id="IPR038538">
    <property type="entry name" value="MTERF_sf"/>
</dbReference>
<dbReference type="GO" id="GO:0005759">
    <property type="term" value="C:mitochondrial matrix"/>
    <property type="evidence" value="ECO:0007669"/>
    <property type="project" value="TreeGrafter"/>
</dbReference>
<dbReference type="PANTHER" id="PTHR15437:SF7">
    <property type="entry name" value="TRANSCRIPTION TERMINATION FACTOR 5, MITOCHONDRIAL"/>
    <property type="match status" value="1"/>
</dbReference>
<dbReference type="GO" id="GO:0006393">
    <property type="term" value="P:termination of mitochondrial transcription"/>
    <property type="evidence" value="ECO:0007669"/>
    <property type="project" value="TreeGrafter"/>
</dbReference>
<protein>
    <submittedName>
        <fullName evidence="4">Transcription termination factor 5, mitochondrial-like</fullName>
    </submittedName>
</protein>
<dbReference type="GeneID" id="113522671"/>